<evidence type="ECO:0000256" key="2">
    <source>
        <dbReference type="ARBA" id="ARBA00022448"/>
    </source>
</evidence>
<dbReference type="Pfam" id="PF00528">
    <property type="entry name" value="BPD_transp_1"/>
    <property type="match status" value="1"/>
</dbReference>
<dbReference type="EMBL" id="MEHA01000016">
    <property type="protein sequence ID" value="ODR48734.1"/>
    <property type="molecule type" value="Genomic_DNA"/>
</dbReference>
<evidence type="ECO:0000256" key="6">
    <source>
        <dbReference type="ARBA" id="ARBA00023136"/>
    </source>
</evidence>
<feature type="transmembrane region" description="Helical" evidence="7">
    <location>
        <begin position="181"/>
        <end position="206"/>
    </location>
</feature>
<keyword evidence="4 7" id="KW-0812">Transmembrane</keyword>
<dbReference type="RefSeq" id="WP_069408334.1">
    <property type="nucleotide sequence ID" value="NZ_DBFYTW010000011.1"/>
</dbReference>
<evidence type="ECO:0000313" key="10">
    <source>
        <dbReference type="EMBL" id="ODR48734.1"/>
    </source>
</evidence>
<sequence length="293" mass="32572">MHKKIKWANLPIAAFLVLFALICVLPFWLVLSGSLTGESEIMAYGYGLFPRKVDFTAYRILLNDAGRILSGYKISLIVTITGTALSVAVVSLAAWPISQERVKYHSFLNFFVLFTMLFNGGMVPWFIVCRNMLHLTDSILALILPYLANAWFIFLVRNYYRGIPAELVEAAKIDGAGEYRIFLKIIFPLAKPVIATISLFACLNYWNDWWLGIMLIDNVDMQPLQLLLRTITSNVQFLNSAGNVNAVAQAAGSIPSEGIKMATCIATIGPVILVYPFVQKYFVKGIMVGAVKG</sequence>
<keyword evidence="12" id="KW-1185">Reference proteome</keyword>
<dbReference type="SUPFAM" id="SSF161098">
    <property type="entry name" value="MetI-like"/>
    <property type="match status" value="1"/>
</dbReference>
<keyword evidence="5 7" id="KW-1133">Transmembrane helix</keyword>
<evidence type="ECO:0000313" key="11">
    <source>
        <dbReference type="Proteomes" id="UP000094271"/>
    </source>
</evidence>
<comment type="subcellular location">
    <subcellularLocation>
        <location evidence="1 7">Cell membrane</location>
        <topology evidence="1 7">Multi-pass membrane protein</topology>
    </subcellularLocation>
</comment>
<dbReference type="PANTHER" id="PTHR43744:SF9">
    <property type="entry name" value="POLYGALACTURONAN_RHAMNOGALACTURONAN TRANSPORT SYSTEM PERMEASE PROTEIN YTCP"/>
    <property type="match status" value="1"/>
</dbReference>
<dbReference type="AlphaFoldDB" id="A0A1E3UE61"/>
<accession>A0A1E3UE61</accession>
<dbReference type="EMBL" id="MEHD01000044">
    <property type="protein sequence ID" value="ODR47851.1"/>
    <property type="molecule type" value="Genomic_DNA"/>
</dbReference>
<dbReference type="GO" id="GO:0055085">
    <property type="term" value="P:transmembrane transport"/>
    <property type="evidence" value="ECO:0007669"/>
    <property type="project" value="InterPro"/>
</dbReference>
<feature type="transmembrane region" description="Helical" evidence="7">
    <location>
        <begin position="139"/>
        <end position="160"/>
    </location>
</feature>
<dbReference type="GO" id="GO:0005886">
    <property type="term" value="C:plasma membrane"/>
    <property type="evidence" value="ECO:0007669"/>
    <property type="project" value="UniProtKB-SubCell"/>
</dbReference>
<reference evidence="10 11" key="2">
    <citation type="submission" date="2016-08" db="EMBL/GenBank/DDBJ databases">
        <authorList>
            <person name="Seilhamer J.J."/>
        </authorList>
    </citation>
    <scope>NUCLEOTIDE SEQUENCE [LARGE SCALE GENOMIC DNA]</scope>
    <source>
        <strain evidence="10 11">NML150140-1</strain>
    </source>
</reference>
<evidence type="ECO:0000256" key="4">
    <source>
        <dbReference type="ARBA" id="ARBA00022692"/>
    </source>
</evidence>
<dbReference type="InterPro" id="IPR035906">
    <property type="entry name" value="MetI-like_sf"/>
</dbReference>
<dbReference type="PROSITE" id="PS50928">
    <property type="entry name" value="ABC_TM1"/>
    <property type="match status" value="1"/>
</dbReference>
<feature type="transmembrane region" description="Helical" evidence="7">
    <location>
        <begin position="12"/>
        <end position="31"/>
    </location>
</feature>
<keyword evidence="2 7" id="KW-0813">Transport</keyword>
<evidence type="ECO:0000313" key="9">
    <source>
        <dbReference type="EMBL" id="ODR47851.1"/>
    </source>
</evidence>
<evidence type="ECO:0000256" key="1">
    <source>
        <dbReference type="ARBA" id="ARBA00004651"/>
    </source>
</evidence>
<proteinExistence type="inferred from homology"/>
<feature type="transmembrane region" description="Helical" evidence="7">
    <location>
        <begin position="74"/>
        <end position="95"/>
    </location>
</feature>
<name>A0A1E3UE61_9FIRM</name>
<dbReference type="Proteomes" id="UP000094869">
    <property type="component" value="Unassembled WGS sequence"/>
</dbReference>
<organism evidence="10 11">
    <name type="scientific">Eisenbergiella tayi</name>
    <dbReference type="NCBI Taxonomy" id="1432052"/>
    <lineage>
        <taxon>Bacteria</taxon>
        <taxon>Bacillati</taxon>
        <taxon>Bacillota</taxon>
        <taxon>Clostridia</taxon>
        <taxon>Lachnospirales</taxon>
        <taxon>Lachnospiraceae</taxon>
        <taxon>Eisenbergiella</taxon>
    </lineage>
</organism>
<dbReference type="OrthoDB" id="157184at2"/>
<evidence type="ECO:0000256" key="7">
    <source>
        <dbReference type="RuleBase" id="RU363032"/>
    </source>
</evidence>
<comment type="similarity">
    <text evidence="7">Belongs to the binding-protein-dependent transport system permease family.</text>
</comment>
<feature type="transmembrane region" description="Helical" evidence="7">
    <location>
        <begin position="259"/>
        <end position="278"/>
    </location>
</feature>
<dbReference type="CDD" id="cd06261">
    <property type="entry name" value="TM_PBP2"/>
    <property type="match status" value="1"/>
</dbReference>
<reference evidence="9 12" key="1">
    <citation type="submission" date="2016-08" db="EMBL/GenBank/DDBJ databases">
        <title>Characterization of Isolates of Eisenbergiella tayi Derived from Blood Cultures, Using Whole Genome Sequencing.</title>
        <authorList>
            <person name="Bernier A.-M."/>
            <person name="Burdz T."/>
            <person name="Wiebe D."/>
            <person name="Bernard K."/>
        </authorList>
    </citation>
    <scope>NUCLEOTIDE SEQUENCE [LARGE SCALE GENOMIC DNA]</scope>
    <source>
        <strain evidence="9 12">NML120146</strain>
    </source>
</reference>
<dbReference type="Proteomes" id="UP000094271">
    <property type="component" value="Unassembled WGS sequence"/>
</dbReference>
<feature type="transmembrane region" description="Helical" evidence="7">
    <location>
        <begin position="107"/>
        <end position="127"/>
    </location>
</feature>
<protein>
    <submittedName>
        <fullName evidence="10">Sugar ABC transporter permease</fullName>
    </submittedName>
</protein>
<feature type="domain" description="ABC transmembrane type-1" evidence="8">
    <location>
        <begin position="72"/>
        <end position="278"/>
    </location>
</feature>
<keyword evidence="6 7" id="KW-0472">Membrane</keyword>
<dbReference type="PANTHER" id="PTHR43744">
    <property type="entry name" value="ABC TRANSPORTER PERMEASE PROTEIN MG189-RELATED-RELATED"/>
    <property type="match status" value="1"/>
</dbReference>
<evidence type="ECO:0000256" key="5">
    <source>
        <dbReference type="ARBA" id="ARBA00022989"/>
    </source>
</evidence>
<evidence type="ECO:0000259" key="8">
    <source>
        <dbReference type="PROSITE" id="PS50928"/>
    </source>
</evidence>
<dbReference type="InterPro" id="IPR000515">
    <property type="entry name" value="MetI-like"/>
</dbReference>
<keyword evidence="3" id="KW-1003">Cell membrane</keyword>
<dbReference type="Gene3D" id="1.10.3720.10">
    <property type="entry name" value="MetI-like"/>
    <property type="match status" value="1"/>
</dbReference>
<comment type="caution">
    <text evidence="10">The sequence shown here is derived from an EMBL/GenBank/DDBJ whole genome shotgun (WGS) entry which is preliminary data.</text>
</comment>
<evidence type="ECO:0000256" key="3">
    <source>
        <dbReference type="ARBA" id="ARBA00022475"/>
    </source>
</evidence>
<gene>
    <name evidence="10" type="ORF">BEI59_20385</name>
    <name evidence="9" type="ORF">BEI63_26290</name>
</gene>
<evidence type="ECO:0000313" key="12">
    <source>
        <dbReference type="Proteomes" id="UP000094869"/>
    </source>
</evidence>